<dbReference type="InterPro" id="IPR027417">
    <property type="entry name" value="P-loop_NTPase"/>
</dbReference>
<keyword evidence="2" id="KW-1185">Reference proteome</keyword>
<protein>
    <recommendedName>
        <fullName evidence="3">ZZ-type domain-containing protein</fullName>
    </recommendedName>
</protein>
<proteinExistence type="predicted"/>
<sequence>MAASPQISSTEPDTAPAAITHPTKPPSCVACKSTTKKVWTCVQCGHFNFCDDCWGNERPHKPGVKGIDGRPHEKTDIDVVERLNHIFHNKRKEDLDWLFADDAKTKWFGVDKGSNGLIFTYTDRLTSIMVKTADLDASAARFPLLVSFVGRTGGGKSTILQMLVRQQQALASPGSSFSAPVIGLTDDPLPTSADVNLYPDPTTHHTRYPVLFADCEGLGGGESVPHAKQYQRDASVTERAVEQKLQWAMNVRTPSRNHTARTLFPRILHTFSDVVVFVMQEAKRAETNALVDVVQWASFSIEQSTSPRVLPHLIIALNRTDNPEDQEWGPETATESFHGACEDITQVPELAAITEGLARHGKSIKSSRDLLACFYRTVTVIRVPTKDRYMQLDHQIGELYHHIQQKSAESYVMKNSAGMALSSNRLHLLTRSALGHFAEDLDQPFDFKLSI</sequence>
<dbReference type="Proteomes" id="UP001174997">
    <property type="component" value="Unassembled WGS sequence"/>
</dbReference>
<name>A0AA39Z8J3_9PEZI</name>
<evidence type="ECO:0008006" key="3">
    <source>
        <dbReference type="Google" id="ProtNLM"/>
    </source>
</evidence>
<comment type="caution">
    <text evidence="1">The sequence shown here is derived from an EMBL/GenBank/DDBJ whole genome shotgun (WGS) entry which is preliminary data.</text>
</comment>
<dbReference type="EMBL" id="JAULSY010000095">
    <property type="protein sequence ID" value="KAK0666120.1"/>
    <property type="molecule type" value="Genomic_DNA"/>
</dbReference>
<dbReference type="CDD" id="cd19757">
    <property type="entry name" value="Bbox1"/>
    <property type="match status" value="1"/>
</dbReference>
<accession>A0AA39Z8J3</accession>
<reference evidence="1" key="1">
    <citation type="submission" date="2023-06" db="EMBL/GenBank/DDBJ databases">
        <title>Genome-scale phylogeny and comparative genomics of the fungal order Sordariales.</title>
        <authorList>
            <consortium name="Lawrence Berkeley National Laboratory"/>
            <person name="Hensen N."/>
            <person name="Bonometti L."/>
            <person name="Westerberg I."/>
            <person name="Brannstrom I.O."/>
            <person name="Guillou S."/>
            <person name="Cros-Aarteil S."/>
            <person name="Calhoun S."/>
            <person name="Haridas S."/>
            <person name="Kuo A."/>
            <person name="Mondo S."/>
            <person name="Pangilinan J."/>
            <person name="Riley R."/>
            <person name="Labutti K."/>
            <person name="Andreopoulos B."/>
            <person name="Lipzen A."/>
            <person name="Chen C."/>
            <person name="Yanf M."/>
            <person name="Daum C."/>
            <person name="Ng V."/>
            <person name="Clum A."/>
            <person name="Steindorff A."/>
            <person name="Ohm R."/>
            <person name="Martin F."/>
            <person name="Silar P."/>
            <person name="Natvig D."/>
            <person name="Lalanne C."/>
            <person name="Gautier V."/>
            <person name="Ament-Velasquez S.L."/>
            <person name="Kruys A."/>
            <person name="Hutchinson M.I."/>
            <person name="Powell A.J."/>
            <person name="Barry K."/>
            <person name="Miller A.N."/>
            <person name="Grigoriev I.V."/>
            <person name="Debuchy R."/>
            <person name="Gladieux P."/>
            <person name="Thoren M.H."/>
            <person name="Johannesson H."/>
        </authorList>
    </citation>
    <scope>NUCLEOTIDE SEQUENCE</scope>
    <source>
        <strain evidence="1">CBS 307.81</strain>
    </source>
</reference>
<dbReference type="AlphaFoldDB" id="A0AA39Z8J3"/>
<evidence type="ECO:0000313" key="2">
    <source>
        <dbReference type="Proteomes" id="UP001174997"/>
    </source>
</evidence>
<dbReference type="SUPFAM" id="SSF52540">
    <property type="entry name" value="P-loop containing nucleoside triphosphate hydrolases"/>
    <property type="match status" value="1"/>
</dbReference>
<dbReference type="Gene3D" id="3.40.50.300">
    <property type="entry name" value="P-loop containing nucleotide triphosphate hydrolases"/>
    <property type="match status" value="1"/>
</dbReference>
<gene>
    <name evidence="1" type="ORF">QBC41DRAFT_281679</name>
</gene>
<organism evidence="1 2">
    <name type="scientific">Cercophora samala</name>
    <dbReference type="NCBI Taxonomy" id="330535"/>
    <lineage>
        <taxon>Eukaryota</taxon>
        <taxon>Fungi</taxon>
        <taxon>Dikarya</taxon>
        <taxon>Ascomycota</taxon>
        <taxon>Pezizomycotina</taxon>
        <taxon>Sordariomycetes</taxon>
        <taxon>Sordariomycetidae</taxon>
        <taxon>Sordariales</taxon>
        <taxon>Lasiosphaeriaceae</taxon>
        <taxon>Cercophora</taxon>
    </lineage>
</organism>
<evidence type="ECO:0000313" key="1">
    <source>
        <dbReference type="EMBL" id="KAK0666120.1"/>
    </source>
</evidence>